<evidence type="ECO:0000313" key="4">
    <source>
        <dbReference type="Proteomes" id="UP000050761"/>
    </source>
</evidence>
<dbReference type="WBParaSite" id="HPBE_0000744201-mRNA-1">
    <property type="protein sequence ID" value="HPBE_0000744201-mRNA-1"/>
    <property type="gene ID" value="HPBE_0000744201"/>
</dbReference>
<accession>A0A183FK23</accession>
<sequence>MTLFVSLDRKGSIGALLHVMRTYGDAAGVCSNNLMINRTTGGTDEAYRFILYNISKSVYEKTICLQFYRLEFERLKEILDNDKLNVRTEDEVLYIIDAWIGNIITLTLHPSSSRFLVLVLLRVLGFHRLRRSTSRVGVIACATHWSASIVVKWPPSCRIAYICHVPHSPVHGQQQQYFSARVLVISVIYHSIAVFVTFLFVVAG</sequence>
<dbReference type="Gene3D" id="1.25.40.420">
    <property type="match status" value="1"/>
</dbReference>
<organism evidence="4 5">
    <name type="scientific">Heligmosomoides polygyrus</name>
    <name type="common">Parasitic roundworm</name>
    <dbReference type="NCBI Taxonomy" id="6339"/>
    <lineage>
        <taxon>Eukaryota</taxon>
        <taxon>Metazoa</taxon>
        <taxon>Ecdysozoa</taxon>
        <taxon>Nematoda</taxon>
        <taxon>Chromadorea</taxon>
        <taxon>Rhabditida</taxon>
        <taxon>Rhabditina</taxon>
        <taxon>Rhabditomorpha</taxon>
        <taxon>Strongyloidea</taxon>
        <taxon>Heligmosomidae</taxon>
        <taxon>Heligmosomoides</taxon>
    </lineage>
</organism>
<dbReference type="Pfam" id="PF07707">
    <property type="entry name" value="BACK"/>
    <property type="match status" value="1"/>
</dbReference>
<feature type="transmembrane region" description="Helical" evidence="1">
    <location>
        <begin position="182"/>
        <end position="203"/>
    </location>
</feature>
<gene>
    <name evidence="3" type="ORF">HPBE_LOCUS7443</name>
</gene>
<dbReference type="AlphaFoldDB" id="A0A183FK23"/>
<keyword evidence="1" id="KW-1133">Transmembrane helix</keyword>
<name>A0A183FK23_HELPZ</name>
<dbReference type="EMBL" id="UZAH01025891">
    <property type="protein sequence ID" value="VDO72305.1"/>
    <property type="molecule type" value="Genomic_DNA"/>
</dbReference>
<proteinExistence type="predicted"/>
<dbReference type="Proteomes" id="UP000050761">
    <property type="component" value="Unassembled WGS sequence"/>
</dbReference>
<reference evidence="5" key="2">
    <citation type="submission" date="2019-09" db="UniProtKB">
        <authorList>
            <consortium name="WormBaseParasite"/>
        </authorList>
    </citation>
    <scope>IDENTIFICATION</scope>
</reference>
<dbReference type="InterPro" id="IPR011705">
    <property type="entry name" value="BACK"/>
</dbReference>
<keyword evidence="4" id="KW-1185">Reference proteome</keyword>
<accession>A0A3P8BHG1</accession>
<evidence type="ECO:0000313" key="5">
    <source>
        <dbReference type="WBParaSite" id="HPBE_0000744201-mRNA-1"/>
    </source>
</evidence>
<protein>
    <submittedName>
        <fullName evidence="5">BACK domain-containing protein</fullName>
    </submittedName>
</protein>
<evidence type="ECO:0000313" key="3">
    <source>
        <dbReference type="EMBL" id="VDO72305.1"/>
    </source>
</evidence>
<evidence type="ECO:0000259" key="2">
    <source>
        <dbReference type="Pfam" id="PF07707"/>
    </source>
</evidence>
<keyword evidence="1" id="KW-0472">Membrane</keyword>
<evidence type="ECO:0000256" key="1">
    <source>
        <dbReference type="SAM" id="Phobius"/>
    </source>
</evidence>
<reference evidence="3 4" key="1">
    <citation type="submission" date="2018-11" db="EMBL/GenBank/DDBJ databases">
        <authorList>
            <consortium name="Pathogen Informatics"/>
        </authorList>
    </citation>
    <scope>NUCLEOTIDE SEQUENCE [LARGE SCALE GENOMIC DNA]</scope>
</reference>
<keyword evidence="1" id="KW-0812">Transmembrane</keyword>
<feature type="domain" description="BACK" evidence="2">
    <location>
        <begin position="66"/>
        <end position="101"/>
    </location>
</feature>